<evidence type="ECO:0000313" key="3">
    <source>
        <dbReference type="Proteomes" id="UP000307087"/>
    </source>
</evidence>
<comment type="caution">
    <text evidence="2">The sequence shown here is derived from an EMBL/GenBank/DDBJ whole genome shotgun (WGS) entry which is preliminary data.</text>
</comment>
<dbReference type="Pfam" id="PF13472">
    <property type="entry name" value="Lipase_GDSL_2"/>
    <property type="match status" value="1"/>
</dbReference>
<gene>
    <name evidence="2" type="ORF">E9934_18200</name>
</gene>
<evidence type="ECO:0000259" key="1">
    <source>
        <dbReference type="Pfam" id="PF13472"/>
    </source>
</evidence>
<dbReference type="InterPro" id="IPR036514">
    <property type="entry name" value="SGNH_hydro_sf"/>
</dbReference>
<reference evidence="2 3" key="1">
    <citation type="journal article" date="2009" name="Int. J. Syst. Evol. Microbiol.">
        <title>Nocardioides caeni sp. nov., isolated from wastewater.</title>
        <authorList>
            <person name="Yoon J.H."/>
            <person name="Kang S.J."/>
            <person name="Park S."/>
            <person name="Kim W."/>
            <person name="Oh T.K."/>
        </authorList>
    </citation>
    <scope>NUCLEOTIDE SEQUENCE [LARGE SCALE GENOMIC DNA]</scope>
    <source>
        <strain evidence="2 3">DSM 23134</strain>
    </source>
</reference>
<dbReference type="RefSeq" id="WP_136564331.1">
    <property type="nucleotide sequence ID" value="NZ_STGW01000020.1"/>
</dbReference>
<sequence>MLALVRRRRASATTTTTTTMVRAFVLAAVGAVGASLLAIVGSGVSAAPAGAAPGAAPLRVMVVGDSISQGFGGDATWRYWFWRETQRQGVPLDFVGPDTGFVTGYGTRYEFADPRFDRDHAARGGSTINNHLARIDGLMATYAPQVVVIELGVNDALRGDNGATIAAELEEMVERVWSSAAGTRVVLAGVPRIVARPEVSAAAAEANRLLAQRFALDSRVLRVVDTAAPATRTGRLTSDGLHPNATGQTHLAQRFAEAFRSGGYLPQEPAIFHERTWSPKVIPRVVPRTVGGRRTVVVDWRVAAAEVRMRRVRIRISQRGSGLVRDTAWLPSRSDRISLRVGPGVYDVQLVPRRASMIGAPGPRVRVRVR</sequence>
<dbReference type="Gene3D" id="3.40.50.1110">
    <property type="entry name" value="SGNH hydrolase"/>
    <property type="match status" value="1"/>
</dbReference>
<dbReference type="InterPro" id="IPR051532">
    <property type="entry name" value="Ester_Hydrolysis_Enzymes"/>
</dbReference>
<dbReference type="SUPFAM" id="SSF52266">
    <property type="entry name" value="SGNH hydrolase"/>
    <property type="match status" value="1"/>
</dbReference>
<dbReference type="Proteomes" id="UP000307087">
    <property type="component" value="Unassembled WGS sequence"/>
</dbReference>
<dbReference type="InterPro" id="IPR013830">
    <property type="entry name" value="SGNH_hydro"/>
</dbReference>
<protein>
    <recommendedName>
        <fullName evidence="1">SGNH hydrolase-type esterase domain-containing protein</fullName>
    </recommendedName>
</protein>
<dbReference type="PANTHER" id="PTHR30383:SF5">
    <property type="entry name" value="SGNH HYDROLASE-TYPE ESTERASE DOMAIN-CONTAINING PROTEIN"/>
    <property type="match status" value="1"/>
</dbReference>
<organism evidence="2 3">
    <name type="scientific">Nocardioides caeni</name>
    <dbReference type="NCBI Taxonomy" id="574700"/>
    <lineage>
        <taxon>Bacteria</taxon>
        <taxon>Bacillati</taxon>
        <taxon>Actinomycetota</taxon>
        <taxon>Actinomycetes</taxon>
        <taxon>Propionibacteriales</taxon>
        <taxon>Nocardioidaceae</taxon>
        <taxon>Nocardioides</taxon>
    </lineage>
</organism>
<dbReference type="AlphaFoldDB" id="A0A4S8N004"/>
<name>A0A4S8N004_9ACTN</name>
<dbReference type="OrthoDB" id="5168887at2"/>
<dbReference type="PANTHER" id="PTHR30383">
    <property type="entry name" value="THIOESTERASE 1/PROTEASE 1/LYSOPHOSPHOLIPASE L1"/>
    <property type="match status" value="1"/>
</dbReference>
<feature type="domain" description="SGNH hydrolase-type esterase" evidence="1">
    <location>
        <begin position="62"/>
        <end position="248"/>
    </location>
</feature>
<keyword evidence="3" id="KW-1185">Reference proteome</keyword>
<evidence type="ECO:0000313" key="2">
    <source>
        <dbReference type="EMBL" id="THV08945.1"/>
    </source>
</evidence>
<accession>A0A4S8N004</accession>
<dbReference type="EMBL" id="STGW01000020">
    <property type="protein sequence ID" value="THV08945.1"/>
    <property type="molecule type" value="Genomic_DNA"/>
</dbReference>
<dbReference type="GO" id="GO:0004622">
    <property type="term" value="F:phosphatidylcholine lysophospholipase activity"/>
    <property type="evidence" value="ECO:0007669"/>
    <property type="project" value="TreeGrafter"/>
</dbReference>
<proteinExistence type="predicted"/>